<evidence type="ECO:0000313" key="1">
    <source>
        <dbReference type="EMBL" id="KAF1940704.1"/>
    </source>
</evidence>
<dbReference type="EMBL" id="ML976058">
    <property type="protein sequence ID" value="KAF1940704.1"/>
    <property type="molecule type" value="Genomic_DNA"/>
</dbReference>
<dbReference type="Proteomes" id="UP000800038">
    <property type="component" value="Unassembled WGS sequence"/>
</dbReference>
<name>A0A6A5SM37_9PLEO</name>
<accession>A0A6A5SM37</accession>
<evidence type="ECO:0008006" key="3">
    <source>
        <dbReference type="Google" id="ProtNLM"/>
    </source>
</evidence>
<organism evidence="1 2">
    <name type="scientific">Clathrospora elynae</name>
    <dbReference type="NCBI Taxonomy" id="706981"/>
    <lineage>
        <taxon>Eukaryota</taxon>
        <taxon>Fungi</taxon>
        <taxon>Dikarya</taxon>
        <taxon>Ascomycota</taxon>
        <taxon>Pezizomycotina</taxon>
        <taxon>Dothideomycetes</taxon>
        <taxon>Pleosporomycetidae</taxon>
        <taxon>Pleosporales</taxon>
        <taxon>Diademaceae</taxon>
        <taxon>Clathrospora</taxon>
    </lineage>
</organism>
<dbReference type="OrthoDB" id="416217at2759"/>
<feature type="non-terminal residue" evidence="1">
    <location>
        <position position="1"/>
    </location>
</feature>
<evidence type="ECO:0000313" key="2">
    <source>
        <dbReference type="Proteomes" id="UP000800038"/>
    </source>
</evidence>
<keyword evidence="2" id="KW-1185">Reference proteome</keyword>
<protein>
    <recommendedName>
        <fullName evidence="3">Zn(2)-C6 fungal-type domain-containing protein</fullName>
    </recommendedName>
</protein>
<proteinExistence type="predicted"/>
<reference evidence="1" key="1">
    <citation type="journal article" date="2020" name="Stud. Mycol.">
        <title>101 Dothideomycetes genomes: a test case for predicting lifestyles and emergence of pathogens.</title>
        <authorList>
            <person name="Haridas S."/>
            <person name="Albert R."/>
            <person name="Binder M."/>
            <person name="Bloem J."/>
            <person name="Labutti K."/>
            <person name="Salamov A."/>
            <person name="Andreopoulos B."/>
            <person name="Baker S."/>
            <person name="Barry K."/>
            <person name="Bills G."/>
            <person name="Bluhm B."/>
            <person name="Cannon C."/>
            <person name="Castanera R."/>
            <person name="Culley D."/>
            <person name="Daum C."/>
            <person name="Ezra D."/>
            <person name="Gonzalez J."/>
            <person name="Henrissat B."/>
            <person name="Kuo A."/>
            <person name="Liang C."/>
            <person name="Lipzen A."/>
            <person name="Lutzoni F."/>
            <person name="Magnuson J."/>
            <person name="Mondo S."/>
            <person name="Nolan M."/>
            <person name="Ohm R."/>
            <person name="Pangilinan J."/>
            <person name="Park H.-J."/>
            <person name="Ramirez L."/>
            <person name="Alfaro M."/>
            <person name="Sun H."/>
            <person name="Tritt A."/>
            <person name="Yoshinaga Y."/>
            <person name="Zwiers L.-H."/>
            <person name="Turgeon B."/>
            <person name="Goodwin S."/>
            <person name="Spatafora J."/>
            <person name="Crous P."/>
            <person name="Grigoriev I."/>
        </authorList>
    </citation>
    <scope>NUCLEOTIDE SEQUENCE</scope>
    <source>
        <strain evidence="1">CBS 161.51</strain>
    </source>
</reference>
<gene>
    <name evidence="1" type="ORF">EJ02DRAFT_349336</name>
</gene>
<dbReference type="AlphaFoldDB" id="A0A6A5SM37"/>
<sequence>CGKCKAYGVSCDYSGSKTSLDLAAQGSFQVDLTPSVPTEQIIGFGSVPA</sequence>